<keyword evidence="3 4" id="KW-0949">S-adenosyl-L-methionine</keyword>
<organism evidence="6 7">
    <name type="scientific">Sphingomonas molluscorum</name>
    <dbReference type="NCBI Taxonomy" id="418184"/>
    <lineage>
        <taxon>Bacteria</taxon>
        <taxon>Pseudomonadati</taxon>
        <taxon>Pseudomonadota</taxon>
        <taxon>Alphaproteobacteria</taxon>
        <taxon>Sphingomonadales</taxon>
        <taxon>Sphingomonadaceae</taxon>
        <taxon>Sphingomonas</taxon>
    </lineage>
</organism>
<keyword evidence="7" id="KW-1185">Reference proteome</keyword>
<dbReference type="PROSITE" id="PS51687">
    <property type="entry name" value="SAM_MT_RNA_M5U"/>
    <property type="match status" value="1"/>
</dbReference>
<evidence type="ECO:0000256" key="2">
    <source>
        <dbReference type="ARBA" id="ARBA00022679"/>
    </source>
</evidence>
<protein>
    <submittedName>
        <fullName evidence="6">Class I SAM-dependent RNA methyltransferase</fullName>
    </submittedName>
</protein>
<dbReference type="InterPro" id="IPR010280">
    <property type="entry name" value="U5_MeTrfase_fam"/>
</dbReference>
<feature type="active site" description="Nucleophile" evidence="4">
    <location>
        <position position="354"/>
    </location>
</feature>
<dbReference type="PROSITE" id="PS01230">
    <property type="entry name" value="TRMA_1"/>
    <property type="match status" value="1"/>
</dbReference>
<dbReference type="GO" id="GO:0008168">
    <property type="term" value="F:methyltransferase activity"/>
    <property type="evidence" value="ECO:0007669"/>
    <property type="project" value="UniProtKB-KW"/>
</dbReference>
<evidence type="ECO:0000256" key="3">
    <source>
        <dbReference type="ARBA" id="ARBA00022691"/>
    </source>
</evidence>
<proteinExistence type="inferred from homology"/>
<comment type="caution">
    <text evidence="6">The sequence shown here is derived from an EMBL/GenBank/DDBJ whole genome shotgun (WGS) entry which is preliminary data.</text>
</comment>
<evidence type="ECO:0000313" key="7">
    <source>
        <dbReference type="Proteomes" id="UP001380365"/>
    </source>
</evidence>
<evidence type="ECO:0000256" key="4">
    <source>
        <dbReference type="PROSITE-ProRule" id="PRU01024"/>
    </source>
</evidence>
<comment type="similarity">
    <text evidence="4">Belongs to the class I-like SAM-binding methyltransferase superfamily. RNA M5U methyltransferase family.</text>
</comment>
<dbReference type="InterPro" id="IPR029063">
    <property type="entry name" value="SAM-dependent_MTases_sf"/>
</dbReference>
<evidence type="ECO:0000256" key="1">
    <source>
        <dbReference type="ARBA" id="ARBA00022603"/>
    </source>
</evidence>
<evidence type="ECO:0000313" key="6">
    <source>
        <dbReference type="EMBL" id="MEJ5094992.1"/>
    </source>
</evidence>
<feature type="binding site" evidence="4">
    <location>
        <position position="328"/>
    </location>
    <ligand>
        <name>S-adenosyl-L-methionine</name>
        <dbReference type="ChEBI" id="CHEBI:59789"/>
    </ligand>
</feature>
<dbReference type="Pfam" id="PF05958">
    <property type="entry name" value="tRNA_U5-meth_tr"/>
    <property type="match status" value="1"/>
</dbReference>
<accession>A0ABU8Q5H7</accession>
<dbReference type="GO" id="GO:0032259">
    <property type="term" value="P:methylation"/>
    <property type="evidence" value="ECO:0007669"/>
    <property type="project" value="UniProtKB-KW"/>
</dbReference>
<feature type="binding site" evidence="4">
    <location>
        <position position="235"/>
    </location>
    <ligand>
        <name>S-adenosyl-L-methionine</name>
        <dbReference type="ChEBI" id="CHEBI:59789"/>
    </ligand>
</feature>
<gene>
    <name evidence="6" type="ORF">WH159_10635</name>
</gene>
<dbReference type="RefSeq" id="WP_339538259.1">
    <property type="nucleotide sequence ID" value="NZ_JBBGZA010000001.1"/>
</dbReference>
<dbReference type="Gene3D" id="2.40.50.1070">
    <property type="match status" value="1"/>
</dbReference>
<dbReference type="Gene3D" id="3.40.50.150">
    <property type="entry name" value="Vaccinia Virus protein VP39"/>
    <property type="match status" value="1"/>
</dbReference>
<reference evidence="6 7" key="1">
    <citation type="submission" date="2023-12" db="EMBL/GenBank/DDBJ databases">
        <title>Gut-associated functions are favored during microbiome assembly across C. elegans life.</title>
        <authorList>
            <person name="Zimmermann J."/>
        </authorList>
    </citation>
    <scope>NUCLEOTIDE SEQUENCE [LARGE SCALE GENOMIC DNA]</scope>
    <source>
        <strain evidence="6 7">JUb134</strain>
    </source>
</reference>
<feature type="binding site" evidence="4">
    <location>
        <position position="282"/>
    </location>
    <ligand>
        <name>S-adenosyl-L-methionine</name>
        <dbReference type="ChEBI" id="CHEBI:59789"/>
    </ligand>
</feature>
<dbReference type="PANTHER" id="PTHR11061:SF49">
    <property type="entry name" value="23S RRNA (URACIL(1939)-C(5))-METHYLTRANSFERASE RLMD"/>
    <property type="match status" value="1"/>
</dbReference>
<keyword evidence="2 4" id="KW-0808">Transferase</keyword>
<dbReference type="InterPro" id="IPR030390">
    <property type="entry name" value="MeTrfase_TrmA_AS"/>
</dbReference>
<dbReference type="SUPFAM" id="SSF53335">
    <property type="entry name" value="S-adenosyl-L-methionine-dependent methyltransferases"/>
    <property type="match status" value="1"/>
</dbReference>
<keyword evidence="1 4" id="KW-0489">Methyltransferase</keyword>
<evidence type="ECO:0000256" key="5">
    <source>
        <dbReference type="PROSITE-ProRule" id="PRU10015"/>
    </source>
</evidence>
<dbReference type="Proteomes" id="UP001380365">
    <property type="component" value="Unassembled WGS sequence"/>
</dbReference>
<feature type="active site" evidence="5">
    <location>
        <position position="354"/>
    </location>
</feature>
<feature type="binding site" evidence="4">
    <location>
        <position position="262"/>
    </location>
    <ligand>
        <name>S-adenosyl-L-methionine</name>
        <dbReference type="ChEBI" id="CHEBI:59789"/>
    </ligand>
</feature>
<name>A0ABU8Q5H7_9SPHN</name>
<sequence>MSGDLIVRVAARGEGISADGRHVAFAAPGDRLLPDNSVVRGSHHQVPPCRHFPACGGCQLQHLDEESYALFVRDRVLGALSTQNLATEVRLALVSPPRTRRRATLHAERRGRQVLLGFTETGSHRIVDMMECHVLLPELFALVAPLRTLLAAMLGERRADVHLAQTDRGVDVLITGFLGDKLSEVEALTGFAERHGLARLSVDDGYGPETRWEPEPATISFAGVPVALQPGAFLQATREGEAALVAGVKDAVGSAPIVADLFAGLGTFSLALAERAKVYAGEAAREPILALKAAASRAGRPVFAEHRDLYRRPLAPAELDRFSAVVIDPPRAGAREQAAAIAASKVPVVAYVSCNPSSFARDVKTMCESGYRLDWVQPVGQFRWSTHVELVARLSR</sequence>
<dbReference type="EMBL" id="JBBGZA010000001">
    <property type="protein sequence ID" value="MEJ5094992.1"/>
    <property type="molecule type" value="Genomic_DNA"/>
</dbReference>
<dbReference type="PANTHER" id="PTHR11061">
    <property type="entry name" value="RNA M5U METHYLTRANSFERASE"/>
    <property type="match status" value="1"/>
</dbReference>